<keyword evidence="1" id="KW-1133">Transmembrane helix</keyword>
<dbReference type="Pfam" id="PF09835">
    <property type="entry name" value="DUF2062"/>
    <property type="match status" value="1"/>
</dbReference>
<organism evidence="3 4">
    <name type="scientific">Ferrimonas balearica (strain DSM 9799 / CCM 4581 / KCTC 23876 / PAT)</name>
    <dbReference type="NCBI Taxonomy" id="550540"/>
    <lineage>
        <taxon>Bacteria</taxon>
        <taxon>Pseudomonadati</taxon>
        <taxon>Pseudomonadota</taxon>
        <taxon>Gammaproteobacteria</taxon>
        <taxon>Alteromonadales</taxon>
        <taxon>Ferrimonadaceae</taxon>
        <taxon>Ferrimonas</taxon>
    </lineage>
</organism>
<evidence type="ECO:0000313" key="3">
    <source>
        <dbReference type="EMBL" id="ADN76706.1"/>
    </source>
</evidence>
<feature type="transmembrane region" description="Helical" evidence="1">
    <location>
        <begin position="63"/>
        <end position="85"/>
    </location>
</feature>
<gene>
    <name evidence="3" type="ordered locus">Fbal_2504</name>
</gene>
<feature type="transmembrane region" description="Helical" evidence="1">
    <location>
        <begin position="92"/>
        <end position="112"/>
    </location>
</feature>
<keyword evidence="1" id="KW-0812">Transmembrane</keyword>
<feature type="transmembrane region" description="Helical" evidence="1">
    <location>
        <begin position="37"/>
        <end position="57"/>
    </location>
</feature>
<dbReference type="PANTHER" id="PTHR40547:SF1">
    <property type="entry name" value="SLL0298 PROTEIN"/>
    <property type="match status" value="1"/>
</dbReference>
<sequence>MPKKTIQRFMPDPEVIRQHKSLRLLGPWMQRASLWHLNRRSASGALALGMVVAWIPIPFQMVVAALFAILVGVNLPLAVATVWISNPVTMPVMFYAAYLCGTWVMDWPRTGFHFELSWHWLTESMHAFGPPFFLGCAILGIASAAFTYLVINSLWRYAILFSWKKRRELRSTRTPR</sequence>
<evidence type="ECO:0000313" key="4">
    <source>
        <dbReference type="Proteomes" id="UP000006683"/>
    </source>
</evidence>
<name>E1SNN3_FERBD</name>
<protein>
    <recommendedName>
        <fullName evidence="2">DUF2062 domain-containing protein</fullName>
    </recommendedName>
</protein>
<feature type="transmembrane region" description="Helical" evidence="1">
    <location>
        <begin position="132"/>
        <end position="157"/>
    </location>
</feature>
<dbReference type="eggNOG" id="COG3216">
    <property type="taxonomic scope" value="Bacteria"/>
</dbReference>
<dbReference type="KEGG" id="fbl:Fbal_2504"/>
<proteinExistence type="predicted"/>
<keyword evidence="1" id="KW-0472">Membrane</keyword>
<dbReference type="HOGENOM" id="CLU_102912_3_0_6"/>
<dbReference type="AlphaFoldDB" id="E1SNN3"/>
<dbReference type="EMBL" id="CP002209">
    <property type="protein sequence ID" value="ADN76706.1"/>
    <property type="molecule type" value="Genomic_DNA"/>
</dbReference>
<evidence type="ECO:0000259" key="2">
    <source>
        <dbReference type="Pfam" id="PF09835"/>
    </source>
</evidence>
<evidence type="ECO:0000256" key="1">
    <source>
        <dbReference type="SAM" id="Phobius"/>
    </source>
</evidence>
<keyword evidence="4" id="KW-1185">Reference proteome</keyword>
<dbReference type="Proteomes" id="UP000006683">
    <property type="component" value="Chromosome"/>
</dbReference>
<feature type="domain" description="DUF2062" evidence="2">
    <location>
        <begin position="22"/>
        <end position="163"/>
    </location>
</feature>
<dbReference type="STRING" id="550540.Fbal_2504"/>
<dbReference type="InterPro" id="IPR018639">
    <property type="entry name" value="DUF2062"/>
</dbReference>
<dbReference type="OrthoDB" id="9786029at2"/>
<dbReference type="GeneID" id="67182713"/>
<reference evidence="3 4" key="1">
    <citation type="journal article" date="2010" name="Stand. Genomic Sci.">
        <title>Complete genome sequence of Ferrimonas balearica type strain (PAT).</title>
        <authorList>
            <person name="Nolan M."/>
            <person name="Sikorski J."/>
            <person name="Davenport K."/>
            <person name="Lucas S."/>
            <person name="Glavina Del Rio T."/>
            <person name="Tice H."/>
            <person name="Cheng J."/>
            <person name="Goodwin L."/>
            <person name="Pitluck S."/>
            <person name="Liolios K."/>
            <person name="Ivanova N."/>
            <person name="Mavromatis K."/>
            <person name="Ovchinnikova G."/>
            <person name="Pati A."/>
            <person name="Chen A."/>
            <person name="Palaniappan K."/>
            <person name="Land M."/>
            <person name="Hauser L."/>
            <person name="Chang Y."/>
            <person name="Jeffries C."/>
            <person name="Tapia R."/>
            <person name="Brettin T."/>
            <person name="Detter J."/>
            <person name="Han C."/>
            <person name="Yasawong M."/>
            <person name="Rohde M."/>
            <person name="Tindall B."/>
            <person name="Goker M."/>
            <person name="Woyke T."/>
            <person name="Bristow J."/>
            <person name="Eisen J."/>
            <person name="Markowitz V."/>
            <person name="Hugenholtz P."/>
            <person name="Kyrpides N."/>
            <person name="Klenk H."/>
            <person name="Lapidus A."/>
        </authorList>
    </citation>
    <scope>NUCLEOTIDE SEQUENCE [LARGE SCALE GENOMIC DNA]</scope>
    <source>
        <strain evidence="4">DSM 9799 / CCM 4581 / KCTC 23876 / PAT</strain>
    </source>
</reference>
<accession>E1SNN3</accession>
<dbReference type="RefSeq" id="WP_013346012.1">
    <property type="nucleotide sequence ID" value="NC_014541.1"/>
</dbReference>
<dbReference type="PANTHER" id="PTHR40547">
    <property type="entry name" value="SLL0298 PROTEIN"/>
    <property type="match status" value="1"/>
</dbReference>